<dbReference type="RefSeq" id="WP_129002349.1">
    <property type="nucleotide sequence ID" value="NZ_SDHZ01000001.1"/>
</dbReference>
<dbReference type="OrthoDB" id="9796689at2"/>
<keyword evidence="1" id="KW-0732">Signal</keyword>
<name>A0A4Q1DB02_9BACT</name>
<evidence type="ECO:0000256" key="1">
    <source>
        <dbReference type="SAM" id="SignalP"/>
    </source>
</evidence>
<dbReference type="EMBL" id="SDHZ01000001">
    <property type="protein sequence ID" value="RXK86601.1"/>
    <property type="molecule type" value="Genomic_DNA"/>
</dbReference>
<dbReference type="Gene3D" id="2.60.120.260">
    <property type="entry name" value="Galactose-binding domain-like"/>
    <property type="match status" value="1"/>
</dbReference>
<dbReference type="PANTHER" id="PTHR34407">
    <property type="entry name" value="EXPRESSED PROTEIN"/>
    <property type="match status" value="1"/>
</dbReference>
<accession>A0A4Q1DB02</accession>
<feature type="signal peptide" evidence="1">
    <location>
        <begin position="1"/>
        <end position="21"/>
    </location>
</feature>
<protein>
    <submittedName>
        <fullName evidence="3">SGNH/GDSL hydrolase family protein</fullName>
    </submittedName>
</protein>
<dbReference type="Gene3D" id="3.40.50.1110">
    <property type="entry name" value="SGNH hydrolase"/>
    <property type="match status" value="1"/>
</dbReference>
<dbReference type="PANTHER" id="PTHR34407:SF1">
    <property type="entry name" value="SGNH HYDROLASE-TYPE ESTERASE DOMAIN-CONTAINING PROTEIN"/>
    <property type="match status" value="1"/>
</dbReference>
<dbReference type="CDD" id="cd00229">
    <property type="entry name" value="SGNH_hydrolase"/>
    <property type="match status" value="1"/>
</dbReference>
<proteinExistence type="predicted"/>
<sequence>MKIKLFYGLASLLAVFGGKHACSQVGADTFMVLQARNGLPHFFQKLERHQPVTIGYLGGSITEAAGYRVQTEQYFKENYPHSNITAINAGVGGTGSALGAFRVGPEILQHRPDLVFIEFAVNDAEGDSLMVCNAIEGIIRQIKRNNKKTDICLLYTIYEPMLKDLQHGRLPRSVRLMERIAVHYKLPSINLQHDVVKLLNKDELVFHGEAGKDYGRKIVFTNDGTHPATAGHTIYTNTIIAAFKNINLDPQTTAFPRPLYPANFEKTAIVQPGEVQRTPGWKTVTAEKELQQYLKAYPNLMYAVDTKDSITITFKGTYMGIGDILGPSATGAVVVSVDGGKPVVRSRFDSYCWFYRRSFYLVGPLTDAVHTVIIKKDDGVIDKAKLINGHSSVYGIESYQPSRIYIGNVMIIGKKL</sequence>
<feature type="chain" id="PRO_5020437521" evidence="1">
    <location>
        <begin position="22"/>
        <end position="416"/>
    </location>
</feature>
<dbReference type="InterPro" id="IPR013830">
    <property type="entry name" value="SGNH_hydro"/>
</dbReference>
<evidence type="ECO:0000313" key="3">
    <source>
        <dbReference type="EMBL" id="RXK86601.1"/>
    </source>
</evidence>
<keyword evidence="3" id="KW-0378">Hydrolase</keyword>
<dbReference type="Proteomes" id="UP000290545">
    <property type="component" value="Unassembled WGS sequence"/>
</dbReference>
<dbReference type="SUPFAM" id="SSF52266">
    <property type="entry name" value="SGNH hydrolase"/>
    <property type="match status" value="1"/>
</dbReference>
<keyword evidence="4" id="KW-1185">Reference proteome</keyword>
<dbReference type="InterPro" id="IPR036514">
    <property type="entry name" value="SGNH_hydro_sf"/>
</dbReference>
<dbReference type="GO" id="GO:0016788">
    <property type="term" value="F:hydrolase activity, acting on ester bonds"/>
    <property type="evidence" value="ECO:0007669"/>
    <property type="project" value="UniProtKB-ARBA"/>
</dbReference>
<organism evidence="3 4">
    <name type="scientific">Filimonas effusa</name>
    <dbReference type="NCBI Taxonomy" id="2508721"/>
    <lineage>
        <taxon>Bacteria</taxon>
        <taxon>Pseudomonadati</taxon>
        <taxon>Bacteroidota</taxon>
        <taxon>Chitinophagia</taxon>
        <taxon>Chitinophagales</taxon>
        <taxon>Chitinophagaceae</taxon>
        <taxon>Filimonas</taxon>
    </lineage>
</organism>
<dbReference type="Pfam" id="PF13472">
    <property type="entry name" value="Lipase_GDSL_2"/>
    <property type="match status" value="1"/>
</dbReference>
<gene>
    <name evidence="3" type="ORF">ESB13_07295</name>
</gene>
<evidence type="ECO:0000313" key="4">
    <source>
        <dbReference type="Proteomes" id="UP000290545"/>
    </source>
</evidence>
<feature type="domain" description="SGNH hydrolase-type esterase" evidence="2">
    <location>
        <begin position="57"/>
        <end position="233"/>
    </location>
</feature>
<evidence type="ECO:0000259" key="2">
    <source>
        <dbReference type="Pfam" id="PF13472"/>
    </source>
</evidence>
<dbReference type="AlphaFoldDB" id="A0A4Q1DB02"/>
<reference evidence="3 4" key="1">
    <citation type="submission" date="2019-01" db="EMBL/GenBank/DDBJ databases">
        <title>Filimonas sp. strain TTM-71.</title>
        <authorList>
            <person name="Chen W.-M."/>
        </authorList>
    </citation>
    <scope>NUCLEOTIDE SEQUENCE [LARGE SCALE GENOMIC DNA]</scope>
    <source>
        <strain evidence="3 4">TTM-71</strain>
    </source>
</reference>
<comment type="caution">
    <text evidence="3">The sequence shown here is derived from an EMBL/GenBank/DDBJ whole genome shotgun (WGS) entry which is preliminary data.</text>
</comment>